<gene>
    <name evidence="1" type="ORF">A2310_06345</name>
</gene>
<dbReference type="PANTHER" id="PTHR31451">
    <property type="match status" value="1"/>
</dbReference>
<evidence type="ECO:0008006" key="3">
    <source>
        <dbReference type="Google" id="ProtNLM"/>
    </source>
</evidence>
<dbReference type="InterPro" id="IPR017853">
    <property type="entry name" value="GH"/>
</dbReference>
<protein>
    <recommendedName>
        <fullName evidence="3">Glycoside hydrolase family 42 N-terminal domain-containing protein</fullName>
    </recommendedName>
</protein>
<sequence>MKQFWHDNKLKFLAVIFICFIISSPILAENLIKNGEFEQGLVNNIPKYWGEEYYNSYIEKDRNGHVIKIENKESQMSLGAQTISIDWKKVSKITLSAWIKTQDVILGVEDWNRANIQVLFFDEKEEQVGGWPSLGPWTGTFDWKYVAKNFIVPKGAVKAKIVFGLYNCKGTVYFDDIKLESFKEQKDTDPYNLLENGGFEVWEKWAYGGSEDWAIVNDDVKIGHGALKINNPTPVWSFASQSLSLDGRKIKKIKLSGYIKAKDIIPGAKEWQLARVNIEIKDGKGKRIDGWPVLEAFSGTFGWKYVEKEFDVPQDARRVDVFAGLLECKGTAWFDGLRLVAFDYSGNMVKPSGIYVTDTKDWYEFNLPQGKSGKTSVDVSFLLDPPAGKHGFLKVKNGHFYFDDGTRARFWGTNIYAPSTFPEKNEAESMAERLAKSGCNLVRIHHIDAFWSNPNIFDPKYDDTQHLNADSLDKLDYLIYQLKKRGIYIFMDLLVDREFKKGDNVVDWQNVERGAKITGFFNKRIIDLQKKYATQLLTHKNPYTGLRYIDDSSIVSAKLVNEAMLFYLGTQFNVSKYYLDELDGLFNEWLVKKYGNRGKLDKAWTDKYGRKDLSVDEDIKKRNVKRADIPLYYQRSGSEKSEPSRLADTLKFYEYLQVKYFKDMDSFLKKLGLRVPVSGSNHWVNLYPDVKTNAALDYIDRHRYWDHPQFGYGTSVVFENLSMLRNPVDALPNNFAAYNVENKPFVASEWNCCFPNEYRVEGPLVMAAYANFQDWDGVLQFSFNHAGWVAPMEDNFDISAWPNVWSQWPAAAMLFHRGDVSVAREYFNYPVSNAELYKPLHEDTPIANDPYLPYVLKTMINFDGKAKIPSKNYISKYHDEQKKTVSSDTGELKLNYGDGIFTINTEKTQAAVGFMKEKTITLKNLTIKSDNEFCSIAYSVLDDRQKVLLTAAARIENKNQKYNESKTQLASVGDSPVLVEGVSAKIILKNTPRKIIALDINGNEIKSIPINGKEFSIKASDNAFFYELTF</sequence>
<dbReference type="SUPFAM" id="SSF51445">
    <property type="entry name" value="(Trans)glycosidases"/>
    <property type="match status" value="1"/>
</dbReference>
<dbReference type="Gene3D" id="3.20.20.80">
    <property type="entry name" value="Glycosidases"/>
    <property type="match status" value="1"/>
</dbReference>
<dbReference type="InterPro" id="IPR045053">
    <property type="entry name" value="MAN-like"/>
</dbReference>
<dbReference type="AlphaFoldDB" id="A0A1F4SEW3"/>
<dbReference type="GO" id="GO:0004553">
    <property type="term" value="F:hydrolase activity, hydrolyzing O-glycosyl compounds"/>
    <property type="evidence" value="ECO:0007669"/>
    <property type="project" value="InterPro"/>
</dbReference>
<reference evidence="1 2" key="1">
    <citation type="journal article" date="2016" name="Nat. Commun.">
        <title>Thousands of microbial genomes shed light on interconnected biogeochemical processes in an aquifer system.</title>
        <authorList>
            <person name="Anantharaman K."/>
            <person name="Brown C.T."/>
            <person name="Hug L.A."/>
            <person name="Sharon I."/>
            <person name="Castelle C.J."/>
            <person name="Probst A.J."/>
            <person name="Thomas B.C."/>
            <person name="Singh A."/>
            <person name="Wilkins M.J."/>
            <person name="Karaoz U."/>
            <person name="Brodie E.L."/>
            <person name="Williams K.H."/>
            <person name="Hubbard S.S."/>
            <person name="Banfield J.F."/>
        </authorList>
    </citation>
    <scope>NUCLEOTIDE SEQUENCE [LARGE SCALE GENOMIC DNA]</scope>
</reference>
<comment type="caution">
    <text evidence="1">The sequence shown here is derived from an EMBL/GenBank/DDBJ whole genome shotgun (WGS) entry which is preliminary data.</text>
</comment>
<name>A0A1F4SEW3_UNCSA</name>
<organism evidence="1 2">
    <name type="scientific">candidate division WOR-1 bacterium RIFOXYB2_FULL_37_13</name>
    <dbReference type="NCBI Taxonomy" id="1802579"/>
    <lineage>
        <taxon>Bacteria</taxon>
        <taxon>Bacillati</taxon>
        <taxon>Saganbacteria</taxon>
    </lineage>
</organism>
<evidence type="ECO:0000313" key="2">
    <source>
        <dbReference type="Proteomes" id="UP000178417"/>
    </source>
</evidence>
<dbReference type="EMBL" id="MEUB01000063">
    <property type="protein sequence ID" value="OGC18985.1"/>
    <property type="molecule type" value="Genomic_DNA"/>
</dbReference>
<accession>A0A1F4SEW3</accession>
<proteinExistence type="predicted"/>
<dbReference type="STRING" id="1802579.A2310_06345"/>
<dbReference type="Gene3D" id="2.60.120.260">
    <property type="entry name" value="Galactose-binding domain-like"/>
    <property type="match status" value="2"/>
</dbReference>
<dbReference type="Proteomes" id="UP000178417">
    <property type="component" value="Unassembled WGS sequence"/>
</dbReference>
<evidence type="ECO:0000313" key="1">
    <source>
        <dbReference type="EMBL" id="OGC18985.1"/>
    </source>
</evidence>